<reference evidence="1 2" key="1">
    <citation type="submission" date="2018-02" db="EMBL/GenBank/DDBJ databases">
        <title>The draft genome of Sphingobacterium sp. 5JN-11.</title>
        <authorList>
            <person name="Liu L."/>
            <person name="Li L."/>
            <person name="Liang L."/>
            <person name="Zhang X."/>
            <person name="Wang T."/>
        </authorList>
    </citation>
    <scope>NUCLEOTIDE SEQUENCE [LARGE SCALE GENOMIC DNA]</scope>
    <source>
        <strain evidence="1 2">5JN-11</strain>
    </source>
</reference>
<gene>
    <name evidence="1" type="ORF">C5745_04835</name>
</gene>
<dbReference type="AlphaFoldDB" id="A0A2S9J700"/>
<sequence>MINALHILQEAVNHYKQWFAAESAESAESLQLALQHACEQTLTEINNLYRQYTEHQLAEHAVQHCHRLLTNMHNTLHEERPADSMLLELLAAMIEQYELSYESYLLHTSTLSRYAEKELREAVLLRLKNVLPSLRKKNIPAVYLAELSSAINSLFTAGKLPELKFSHRHYLSVFLTALEEMAADSRKKDWATRFLHILINYNFNHMGFFNRWKELQAKLLSEKHSHQDHIRLLRQQEDDLRLHIPVPTYSYDPLRPSLASYMSEHVRATIVSIQTAIEENPLLDEEVLLSTLSADEMCVIFHATYHANLFPHSTKREAAKSFATNIRSKTGRKISYKTLVKFDRPALEPAANSSRKKVKLMLHFIEREFNTIGMPKILITGNGFDLSFGLPTAYSDFINICKKLQTCSEFNWEDLKEDILALQNSNIVPSSSFDDFEGFKTCLSESTWFKYLSREYTINTWIDFEKHIEKALEAILIHLDQIRTETFIESGRYSKNKNIYYKSGFDQKKYEAYLTLIDFKIFMVKEGFKPQLNPHYLKSVNEYYVDFERDKLFTAILEDLDDFRNIFSEYLNHIVTPLYEILNNDDRSILLKNITHHFTFNYTPTFNKLVSHTPLTSFIHGELGGDNNIVLGINDWENIGDDGSNLIPFTKYFQKLNFGIDLKFINEVQSRDSLYQFFFWGHSLDKSDSLYINEIFDRVGNLEKGRAEGRIIVIYHSKSSKFNIIKNLIEIRGSEDVLYKQRKGQLTFTHCNSEKLEKELNFVIRSRTASDGVNIY</sequence>
<organism evidence="1 2">
    <name type="scientific">Sphingobacterium haloxyli</name>
    <dbReference type="NCBI Taxonomy" id="2100533"/>
    <lineage>
        <taxon>Bacteria</taxon>
        <taxon>Pseudomonadati</taxon>
        <taxon>Bacteroidota</taxon>
        <taxon>Sphingobacteriia</taxon>
        <taxon>Sphingobacteriales</taxon>
        <taxon>Sphingobacteriaceae</taxon>
        <taxon>Sphingobacterium</taxon>
    </lineage>
</organism>
<comment type="caution">
    <text evidence="1">The sequence shown here is derived from an EMBL/GenBank/DDBJ whole genome shotgun (WGS) entry which is preliminary data.</text>
</comment>
<accession>A0A2S9J700</accession>
<protein>
    <submittedName>
        <fullName evidence="1">Uncharacterized protein</fullName>
    </submittedName>
</protein>
<evidence type="ECO:0000313" key="1">
    <source>
        <dbReference type="EMBL" id="PRD48530.1"/>
    </source>
</evidence>
<dbReference type="OrthoDB" id="707251at2"/>
<dbReference type="EMBL" id="PVBQ01000003">
    <property type="protein sequence ID" value="PRD48530.1"/>
    <property type="molecule type" value="Genomic_DNA"/>
</dbReference>
<dbReference type="Pfam" id="PF14253">
    <property type="entry name" value="AbiH"/>
    <property type="match status" value="1"/>
</dbReference>
<dbReference type="RefSeq" id="WP_105715851.1">
    <property type="nucleotide sequence ID" value="NZ_PVBQ01000003.1"/>
</dbReference>
<evidence type="ECO:0000313" key="2">
    <source>
        <dbReference type="Proteomes" id="UP000239711"/>
    </source>
</evidence>
<dbReference type="Proteomes" id="UP000239711">
    <property type="component" value="Unassembled WGS sequence"/>
</dbReference>
<name>A0A2S9J700_9SPHI</name>
<proteinExistence type="predicted"/>
<keyword evidence="2" id="KW-1185">Reference proteome</keyword>
<dbReference type="InterPro" id="IPR025935">
    <property type="entry name" value="AbiH"/>
</dbReference>